<feature type="region of interest" description="Disordered" evidence="2">
    <location>
        <begin position="348"/>
        <end position="368"/>
    </location>
</feature>
<accession>X1U5V8</accession>
<dbReference type="InterPro" id="IPR000989">
    <property type="entry name" value="Rep"/>
</dbReference>
<comment type="caution">
    <text evidence="3">The sequence shown here is derived from an EMBL/GenBank/DDBJ whole genome shotgun (WGS) entry which is preliminary data.</text>
</comment>
<dbReference type="AlphaFoldDB" id="X1U5V8"/>
<evidence type="ECO:0000256" key="1">
    <source>
        <dbReference type="ARBA" id="ARBA00022705"/>
    </source>
</evidence>
<evidence type="ECO:0008006" key="4">
    <source>
        <dbReference type="Google" id="ProtNLM"/>
    </source>
</evidence>
<proteinExistence type="predicted"/>
<evidence type="ECO:0000256" key="2">
    <source>
        <dbReference type="SAM" id="MobiDB-lite"/>
    </source>
</evidence>
<dbReference type="GO" id="GO:0003677">
    <property type="term" value="F:DNA binding"/>
    <property type="evidence" value="ECO:0007669"/>
    <property type="project" value="InterPro"/>
</dbReference>
<dbReference type="GO" id="GO:0006260">
    <property type="term" value="P:DNA replication"/>
    <property type="evidence" value="ECO:0007669"/>
    <property type="project" value="UniProtKB-KW"/>
</dbReference>
<gene>
    <name evidence="3" type="ORF">S12H4_13231</name>
</gene>
<dbReference type="EMBL" id="BARW01006300">
    <property type="protein sequence ID" value="GAI87694.1"/>
    <property type="molecule type" value="Genomic_DNA"/>
</dbReference>
<sequence length="391" mass="44272">AAAVATSVHKKEMAQQIFKNNSGTEWDYEQAFSQFLMDVDNSDYLNRDYREGQLKECSELVSDTESVLAEHDSTYGTNLLMSFWKCRTKAWLYWNPEDDLIKYVSNSCRGRWCPMCAKARMSVIAHNCFEFLSKQKAVRFLTLTLKHSDIPLSEQIRRMKKCFIRLGRRVFWKKYVTGSICFLHLKENDEKTQYHVHLHIFLTGSYVPQEQLVAEWLKVTGDSIIVHVQAAYSDKELGTTIKDYARYAGCPTNLRMISKEHRLEVVHAFQGIQVCWTTGVCRTVSLSQPKYKEGDSKGVLMGRLYAVKKSGKAGDYNALKALFGAGKNIPFVGTGGVVSFWGDDGTNDKPAGDLSPVEPMPPNLFSKKERAPPGAGAFHYEGDVLDKNAPW</sequence>
<keyword evidence="1" id="KW-0235">DNA replication</keyword>
<feature type="non-terminal residue" evidence="3">
    <location>
        <position position="1"/>
    </location>
</feature>
<name>X1U5V8_9ZZZZ</name>
<organism evidence="3">
    <name type="scientific">marine sediment metagenome</name>
    <dbReference type="NCBI Taxonomy" id="412755"/>
    <lineage>
        <taxon>unclassified sequences</taxon>
        <taxon>metagenomes</taxon>
        <taxon>ecological metagenomes</taxon>
    </lineage>
</organism>
<reference evidence="3" key="1">
    <citation type="journal article" date="2014" name="Front. Microbiol.">
        <title>High frequency of phylogenetically diverse reductive dehalogenase-homologous genes in deep subseafloor sedimentary metagenomes.</title>
        <authorList>
            <person name="Kawai M."/>
            <person name="Futagami T."/>
            <person name="Toyoda A."/>
            <person name="Takaki Y."/>
            <person name="Nishi S."/>
            <person name="Hori S."/>
            <person name="Arai W."/>
            <person name="Tsubouchi T."/>
            <person name="Morono Y."/>
            <person name="Uchiyama I."/>
            <person name="Ito T."/>
            <person name="Fujiyama A."/>
            <person name="Inagaki F."/>
            <person name="Takami H."/>
        </authorList>
    </citation>
    <scope>NUCLEOTIDE SEQUENCE</scope>
    <source>
        <strain evidence="3">Expedition CK06-06</strain>
    </source>
</reference>
<evidence type="ECO:0000313" key="3">
    <source>
        <dbReference type="EMBL" id="GAI87694.1"/>
    </source>
</evidence>
<dbReference type="Pfam" id="PF01446">
    <property type="entry name" value="Rep_1"/>
    <property type="match status" value="1"/>
</dbReference>
<protein>
    <recommendedName>
        <fullName evidence="4">Replication protein</fullName>
    </recommendedName>
</protein>